<evidence type="ECO:0000313" key="1">
    <source>
        <dbReference type="EMBL" id="PMD63949.1"/>
    </source>
</evidence>
<dbReference type="InParanoid" id="A0A2J6TLQ4"/>
<gene>
    <name evidence="1" type="ORF">K444DRAFT_660853</name>
</gene>
<evidence type="ECO:0000313" key="2">
    <source>
        <dbReference type="Proteomes" id="UP000235371"/>
    </source>
</evidence>
<protein>
    <submittedName>
        <fullName evidence="1">Uncharacterized protein</fullName>
    </submittedName>
</protein>
<accession>A0A2J6TLQ4</accession>
<organism evidence="1 2">
    <name type="scientific">Hyaloscypha bicolor E</name>
    <dbReference type="NCBI Taxonomy" id="1095630"/>
    <lineage>
        <taxon>Eukaryota</taxon>
        <taxon>Fungi</taxon>
        <taxon>Dikarya</taxon>
        <taxon>Ascomycota</taxon>
        <taxon>Pezizomycotina</taxon>
        <taxon>Leotiomycetes</taxon>
        <taxon>Helotiales</taxon>
        <taxon>Hyaloscyphaceae</taxon>
        <taxon>Hyaloscypha</taxon>
        <taxon>Hyaloscypha bicolor</taxon>
    </lineage>
</organism>
<dbReference type="RefSeq" id="XP_024740853.1">
    <property type="nucleotide sequence ID" value="XM_024886512.1"/>
</dbReference>
<keyword evidence="2" id="KW-1185">Reference proteome</keyword>
<dbReference type="AlphaFoldDB" id="A0A2J6TLQ4"/>
<dbReference type="OrthoDB" id="4661033at2759"/>
<name>A0A2J6TLQ4_9HELO</name>
<dbReference type="EMBL" id="KZ613777">
    <property type="protein sequence ID" value="PMD63949.1"/>
    <property type="molecule type" value="Genomic_DNA"/>
</dbReference>
<dbReference type="GeneID" id="36594589"/>
<dbReference type="STRING" id="1095630.A0A2J6TLQ4"/>
<reference evidence="1 2" key="1">
    <citation type="submission" date="2016-04" db="EMBL/GenBank/DDBJ databases">
        <title>A degradative enzymes factory behind the ericoid mycorrhizal symbiosis.</title>
        <authorList>
            <consortium name="DOE Joint Genome Institute"/>
            <person name="Martino E."/>
            <person name="Morin E."/>
            <person name="Grelet G."/>
            <person name="Kuo A."/>
            <person name="Kohler A."/>
            <person name="Daghino S."/>
            <person name="Barry K."/>
            <person name="Choi C."/>
            <person name="Cichocki N."/>
            <person name="Clum A."/>
            <person name="Copeland A."/>
            <person name="Hainaut M."/>
            <person name="Haridas S."/>
            <person name="Labutti K."/>
            <person name="Lindquist E."/>
            <person name="Lipzen A."/>
            <person name="Khouja H.-R."/>
            <person name="Murat C."/>
            <person name="Ohm R."/>
            <person name="Olson A."/>
            <person name="Spatafora J."/>
            <person name="Veneault-Fourrey C."/>
            <person name="Henrissat B."/>
            <person name="Grigoriev I."/>
            <person name="Martin F."/>
            <person name="Perotto S."/>
        </authorList>
    </citation>
    <scope>NUCLEOTIDE SEQUENCE [LARGE SCALE GENOMIC DNA]</scope>
    <source>
        <strain evidence="1 2">E</strain>
    </source>
</reference>
<sequence length="274" mass="30288">MPSTKAPPSFFLVPDEKKNYNSTVQLGNVIYQVKRPDVVLFRPDKAVPPLALGELPSPKTLKKYNIEKVDAKSSKYGLFAKILDFFGIGANISHSSGTDVSERYEIKSMTFKAFEPTPDFLAGLQAQKPIMDILKDGSEPCAFLITGIVVASGIVFKSADIKDGENEASLGINANGVSFGPSGKRSKKRTLKIDWEDDGPTLLAFKVQKLELKDDKVTATDEEHGAYFGTDDEPVEHEVEFDAELDEYDVDGMQAEKIQDDFTEGEYDLYLPDE</sequence>
<proteinExistence type="predicted"/>
<dbReference type="Proteomes" id="UP000235371">
    <property type="component" value="Unassembled WGS sequence"/>
</dbReference>